<protein>
    <recommendedName>
        <fullName evidence="11">BED-type domain-containing protein</fullName>
    </recommendedName>
</protein>
<organism evidence="12 13">
    <name type="scientific">Parnassius mnemosyne</name>
    <name type="common">clouded apollo</name>
    <dbReference type="NCBI Taxonomy" id="213953"/>
    <lineage>
        <taxon>Eukaryota</taxon>
        <taxon>Metazoa</taxon>
        <taxon>Ecdysozoa</taxon>
        <taxon>Arthropoda</taxon>
        <taxon>Hexapoda</taxon>
        <taxon>Insecta</taxon>
        <taxon>Pterygota</taxon>
        <taxon>Neoptera</taxon>
        <taxon>Endopterygota</taxon>
        <taxon>Lepidoptera</taxon>
        <taxon>Glossata</taxon>
        <taxon>Ditrysia</taxon>
        <taxon>Papilionoidea</taxon>
        <taxon>Papilionidae</taxon>
        <taxon>Parnassiinae</taxon>
        <taxon>Parnassini</taxon>
        <taxon>Parnassius</taxon>
        <taxon>Driopa</taxon>
    </lineage>
</organism>
<dbReference type="InterPro" id="IPR036236">
    <property type="entry name" value="Znf_C2H2_sf"/>
</dbReference>
<evidence type="ECO:0000256" key="6">
    <source>
        <dbReference type="ARBA" id="ARBA00023125"/>
    </source>
</evidence>
<comment type="caution">
    <text evidence="12">The sequence shown here is derived from an EMBL/GenBank/DDBJ whole genome shotgun (WGS) entry which is preliminary data.</text>
</comment>
<keyword evidence="3 9" id="KW-0863">Zinc-finger</keyword>
<dbReference type="GO" id="GO:0008270">
    <property type="term" value="F:zinc ion binding"/>
    <property type="evidence" value="ECO:0007669"/>
    <property type="project" value="UniProtKB-KW"/>
</dbReference>
<evidence type="ECO:0000256" key="4">
    <source>
        <dbReference type="ARBA" id="ARBA00022833"/>
    </source>
</evidence>
<proteinExistence type="predicted"/>
<feature type="domain" description="BED-type" evidence="11">
    <location>
        <begin position="6"/>
        <end position="66"/>
    </location>
</feature>
<evidence type="ECO:0000256" key="5">
    <source>
        <dbReference type="ARBA" id="ARBA00023015"/>
    </source>
</evidence>
<dbReference type="AlphaFoldDB" id="A0AAV1KV32"/>
<accession>A0AAV1KV32</accession>
<dbReference type="PANTHER" id="PTHR46481:SF10">
    <property type="entry name" value="ZINC FINGER BED DOMAIN-CONTAINING PROTEIN 39"/>
    <property type="match status" value="1"/>
</dbReference>
<comment type="subcellular location">
    <subcellularLocation>
        <location evidence="1">Nucleus</location>
    </subcellularLocation>
</comment>
<evidence type="ECO:0000256" key="9">
    <source>
        <dbReference type="PROSITE-ProRule" id="PRU00027"/>
    </source>
</evidence>
<evidence type="ECO:0000256" key="2">
    <source>
        <dbReference type="ARBA" id="ARBA00022723"/>
    </source>
</evidence>
<evidence type="ECO:0000256" key="1">
    <source>
        <dbReference type="ARBA" id="ARBA00004123"/>
    </source>
</evidence>
<keyword evidence="7" id="KW-0804">Transcription</keyword>
<dbReference type="SUPFAM" id="SSF57667">
    <property type="entry name" value="beta-beta-alpha zinc fingers"/>
    <property type="match status" value="1"/>
</dbReference>
<keyword evidence="8" id="KW-0539">Nucleus</keyword>
<dbReference type="InterPro" id="IPR052035">
    <property type="entry name" value="ZnF_BED_domain_contain"/>
</dbReference>
<evidence type="ECO:0000313" key="13">
    <source>
        <dbReference type="Proteomes" id="UP001314205"/>
    </source>
</evidence>
<sequence length="621" mass="71243">MATPLKHRSSIWNHFQIKRDDVTKATCLYCNVSVSRGSKAVSSKGFTTSNMWTHVKRYHEKELEKDTPGTSSADGGPPPKKQATLEHILEKSVMYDTDDPRAKAITQTIAEQMCVDMEPFDLVNKLGFQRTIKQFCPKYKMVSRPHISENVIPDMYCRVRTKIMELLHELPHITITTDLWTSDASSSVNDFISVTAHGLDKNFELKNYCLEVFPFEGENHSAENIAQNLRQLFQDWHISERVRAVVTDNAPNMGLAITLVGVQRIRCMAHSLQLVLKDAFFEEKINAMITKARSIIGHFGHSTSGRKILTEMQKSHNVPCHVLIQDVVTRWDSTLHALRRLLEQRVAIQASLPHVKCRTELSTEEWLLMEQVVSTLNYFEEATKSISEESACLSDAIPLINSMRKILKQIKNNQETADDSYSSPEYYNFVEILLAGINDRFDYLESEETFILSTTLDPRYKLRTFFLQSTSIEAKRILISLITNRDTHVPVERVESQKKQDETFSGIWSACDSLIKEAEEEEPLSNMSSHPEQEEVESYTRCPNIPMKQDPKNYWSNEDKYPKLKMLAQKYLSYPMSSVASERLFSTAGLIQNDLRNRLSASNLNKLCFLNKNLPKVNFDY</sequence>
<dbReference type="SMART" id="SM00614">
    <property type="entry name" value="ZnF_BED"/>
    <property type="match status" value="1"/>
</dbReference>
<gene>
    <name evidence="12" type="ORF">PARMNEM_LOCUS7794</name>
</gene>
<dbReference type="InterPro" id="IPR012337">
    <property type="entry name" value="RNaseH-like_sf"/>
</dbReference>
<name>A0AAV1KV32_9NEOP</name>
<feature type="region of interest" description="Disordered" evidence="10">
    <location>
        <begin position="61"/>
        <end position="81"/>
    </location>
</feature>
<feature type="region of interest" description="Disordered" evidence="10">
    <location>
        <begin position="520"/>
        <end position="539"/>
    </location>
</feature>
<evidence type="ECO:0000256" key="3">
    <source>
        <dbReference type="ARBA" id="ARBA00022771"/>
    </source>
</evidence>
<keyword evidence="13" id="KW-1185">Reference proteome</keyword>
<dbReference type="Pfam" id="PF05699">
    <property type="entry name" value="Dimer_Tnp_hAT"/>
    <property type="match status" value="1"/>
</dbReference>
<keyword evidence="6" id="KW-0238">DNA-binding</keyword>
<dbReference type="InterPro" id="IPR003656">
    <property type="entry name" value="Znf_BED"/>
</dbReference>
<dbReference type="InterPro" id="IPR008906">
    <property type="entry name" value="HATC_C_dom"/>
</dbReference>
<dbReference type="GO" id="GO:0009791">
    <property type="term" value="P:post-embryonic development"/>
    <property type="evidence" value="ECO:0007669"/>
    <property type="project" value="UniProtKB-ARBA"/>
</dbReference>
<dbReference type="GO" id="GO:0005634">
    <property type="term" value="C:nucleus"/>
    <property type="evidence" value="ECO:0007669"/>
    <property type="project" value="UniProtKB-SubCell"/>
</dbReference>
<dbReference type="Pfam" id="PF02892">
    <property type="entry name" value="zf-BED"/>
    <property type="match status" value="1"/>
</dbReference>
<keyword evidence="5" id="KW-0805">Transcription regulation</keyword>
<dbReference type="GO" id="GO:0003677">
    <property type="term" value="F:DNA binding"/>
    <property type="evidence" value="ECO:0007669"/>
    <property type="project" value="UniProtKB-KW"/>
</dbReference>
<evidence type="ECO:0000256" key="7">
    <source>
        <dbReference type="ARBA" id="ARBA00023163"/>
    </source>
</evidence>
<keyword evidence="4" id="KW-0862">Zinc</keyword>
<dbReference type="Proteomes" id="UP001314205">
    <property type="component" value="Unassembled WGS sequence"/>
</dbReference>
<dbReference type="SUPFAM" id="SSF140996">
    <property type="entry name" value="Hermes dimerisation domain"/>
    <property type="match status" value="1"/>
</dbReference>
<evidence type="ECO:0000313" key="12">
    <source>
        <dbReference type="EMBL" id="CAK1586898.1"/>
    </source>
</evidence>
<dbReference type="PROSITE" id="PS50808">
    <property type="entry name" value="ZF_BED"/>
    <property type="match status" value="1"/>
</dbReference>
<dbReference type="GO" id="GO:0046983">
    <property type="term" value="F:protein dimerization activity"/>
    <property type="evidence" value="ECO:0007669"/>
    <property type="project" value="InterPro"/>
</dbReference>
<keyword evidence="2" id="KW-0479">Metal-binding</keyword>
<reference evidence="12 13" key="1">
    <citation type="submission" date="2023-11" db="EMBL/GenBank/DDBJ databases">
        <authorList>
            <person name="Hedman E."/>
            <person name="Englund M."/>
            <person name="Stromberg M."/>
            <person name="Nyberg Akerstrom W."/>
            <person name="Nylinder S."/>
            <person name="Jareborg N."/>
            <person name="Kallberg Y."/>
            <person name="Kronander E."/>
        </authorList>
    </citation>
    <scope>NUCLEOTIDE SEQUENCE [LARGE SCALE GENOMIC DNA]</scope>
</reference>
<evidence type="ECO:0000256" key="10">
    <source>
        <dbReference type="SAM" id="MobiDB-lite"/>
    </source>
</evidence>
<evidence type="ECO:0000256" key="8">
    <source>
        <dbReference type="ARBA" id="ARBA00023242"/>
    </source>
</evidence>
<evidence type="ECO:0000259" key="11">
    <source>
        <dbReference type="PROSITE" id="PS50808"/>
    </source>
</evidence>
<dbReference type="PANTHER" id="PTHR46481">
    <property type="entry name" value="ZINC FINGER BED DOMAIN-CONTAINING PROTEIN 4"/>
    <property type="match status" value="1"/>
</dbReference>
<dbReference type="SUPFAM" id="SSF53098">
    <property type="entry name" value="Ribonuclease H-like"/>
    <property type="match status" value="1"/>
</dbReference>
<dbReference type="EMBL" id="CAVLGL010000081">
    <property type="protein sequence ID" value="CAK1586898.1"/>
    <property type="molecule type" value="Genomic_DNA"/>
</dbReference>